<evidence type="ECO:0000256" key="7">
    <source>
        <dbReference type="SAM" id="Coils"/>
    </source>
</evidence>
<dbReference type="InterPro" id="IPR041118">
    <property type="entry name" value="Rx_N"/>
</dbReference>
<dbReference type="Pfam" id="PF23598">
    <property type="entry name" value="LRR_14"/>
    <property type="match status" value="1"/>
</dbReference>
<proteinExistence type="inferred from homology"/>
<evidence type="ECO:0000256" key="4">
    <source>
        <dbReference type="ARBA" id="ARBA00022741"/>
    </source>
</evidence>
<feature type="compositionally biased region" description="Low complexity" evidence="8">
    <location>
        <begin position="585"/>
        <end position="602"/>
    </location>
</feature>
<evidence type="ECO:0000259" key="9">
    <source>
        <dbReference type="Pfam" id="PF18052"/>
    </source>
</evidence>
<comment type="caution">
    <text evidence="12">The sequence shown here is derived from an EMBL/GenBank/DDBJ whole genome shotgun (WGS) entry which is preliminary data.</text>
</comment>
<feature type="compositionally biased region" description="Basic and acidic residues" evidence="8">
    <location>
        <begin position="1480"/>
        <end position="1491"/>
    </location>
</feature>
<dbReference type="ExpressionAtlas" id="A0A3L6GD65">
    <property type="expression patterns" value="baseline and differential"/>
</dbReference>
<feature type="domain" description="Disease resistance protein winged helix" evidence="10">
    <location>
        <begin position="823"/>
        <end position="896"/>
    </location>
</feature>
<feature type="compositionally biased region" description="Low complexity" evidence="8">
    <location>
        <begin position="1296"/>
        <end position="1320"/>
    </location>
</feature>
<keyword evidence="6 7" id="KW-0175">Coiled coil</keyword>
<keyword evidence="2" id="KW-0433">Leucine-rich repeat</keyword>
<dbReference type="EMBL" id="NCVQ01000002">
    <property type="protein sequence ID" value="PWZ46477.1"/>
    <property type="molecule type" value="Genomic_DNA"/>
</dbReference>
<dbReference type="Gene3D" id="3.80.10.10">
    <property type="entry name" value="Ribonuclease Inhibitor"/>
    <property type="match status" value="2"/>
</dbReference>
<accession>A0A3L6GD65</accession>
<dbReference type="PANTHER" id="PTHR23155:SF1062">
    <property type="entry name" value="OS11G0579400 PROTEIN"/>
    <property type="match status" value="1"/>
</dbReference>
<gene>
    <name evidence="12" type="primary">At1g59780</name>
    <name evidence="12" type="ORF">Zm00014a_025957</name>
</gene>
<feature type="coiled-coil region" evidence="7">
    <location>
        <begin position="317"/>
        <end position="353"/>
    </location>
</feature>
<evidence type="ECO:0000259" key="10">
    <source>
        <dbReference type="Pfam" id="PF23559"/>
    </source>
</evidence>
<feature type="region of interest" description="Disordered" evidence="8">
    <location>
        <begin position="546"/>
        <end position="606"/>
    </location>
</feature>
<feature type="region of interest" description="Disordered" evidence="8">
    <location>
        <begin position="1480"/>
        <end position="1513"/>
    </location>
</feature>
<feature type="region of interest" description="Disordered" evidence="8">
    <location>
        <begin position="510"/>
        <end position="529"/>
    </location>
</feature>
<evidence type="ECO:0000256" key="2">
    <source>
        <dbReference type="ARBA" id="ARBA00022614"/>
    </source>
</evidence>
<feature type="region of interest" description="Disordered" evidence="8">
    <location>
        <begin position="1279"/>
        <end position="1354"/>
    </location>
</feature>
<evidence type="ECO:0000256" key="8">
    <source>
        <dbReference type="SAM" id="MobiDB-lite"/>
    </source>
</evidence>
<dbReference type="Proteomes" id="UP000251960">
    <property type="component" value="Chromosome 10"/>
</dbReference>
<sequence>MAELASGAVTSLLGVIRSEWRLLGRVGGDVHFIREEMESMNSFLMHLARTTPPGGEHDEQVQTWMNQVRVLANDCNNCIDLYLYRGNPDIHLGRDRLRRYLRWVPWFLQKMVAQHRAALELSVLKERARDVGKRRLRYGVEVPKKAAVAPASPGAAAGAQGGKEAAAAAALFHADDVEENGGGHDQVWATATAASSRIRRALFGIYVREDYLSDLLAEWIQQVRAQPQWSAPDDQGRHDTRCGAFLVPKEESVAIARQASAVAEKHVKNTILLDIPSLHRWRALGPKNVLYYILREIELKQQKTQADAKSQGWRPIHEEKRRRIEEIKNEIEKLKAMDKIQEIKNLIENVKDNNQKLQPYLSKPKRKEDHITKEKIRNKNHALPELLVLLLMSSAAADKTDEKIQWKALEDHYDVILQNAAKSLKEHMDQVNKGAAKGQGIIHNVAQYARILQDVFPSVSSSSNNNSTRQPQDAQEQEATAEATTGKIQIIIDKVKQDILSEVFEAVGGAKAQEATKTDTTTRTTAATTLDEAQVKKMIQEAIHQLKEEKPADKKQETDVSGGQGSTAAAPRQEKPDEKKAQPDTTGSSSAQQGSSQGAKASTVDEATKKTGELLVPIIKQTTEKMGDLQRKIKRQLDINGIVAKIRSHLTHGQETMIILRVDYQHVDEWEKTRSALSLLPRVAVMMILTKTDRNLERARTEYCHPQWEPMDYTYLAAFYHHIALEITGLHQKSTSSDDDAAQQIRLLRAIFDKCEPYFMCMKIFAQTLYARPRRSKQELQKLYSTLEGLQQRSYRSIAMKMLKFSYRDVKKEYQSCLLYLAIFPPGHRIRRSTLIARWVVERTVTTEDWRWSSAVSIAEQCFDALVIRGLVHPTEISATGRVKSCMVGDVTYDFITKMAKKQRILEPRLSHHLACHFSVFSDLHLSVSDNISNFLNRLSESSQWPRLKVLDLEGCRGFRENRHYLPNICNKIVLLKYLSLRRTDVDKLPHEINNLRELEVLDIQQTEVPASCTMDLLLLKLKRLLAGNRNPSPRTHGHVLVPGKIDKMSDMEVLSNVRVKSDKDLEGIGRLWQLRKLGVVINVKDKDTLLKAVTNLHECLRSLSITLDATTSHKGTFSTIRGRRELEGSSTGRDEKKIMKEHPKVLESLSISGDVHITPKRILPSELTDKSTPLIKLTLSNTLLTQDDLVALANLHMLRCLKLRHNTYPGNKLAFKQVRFQKLEYLLVEGSNWIEISFEEDTAAPELVKVVLCFEIIESIAGVDRLKKLEELELNKCNKDSDKTDPATAAGVTNAPVPSTATAPYPAPSAPTAASAVATDHVPSSTPTIRNPAPSRTTTTASAANPTQTTTSTNQVLLPELLSSAKQVSKVTLRGTMLKQGDLRALARMENIRCLVLSHGSYDGSQLDVNKDEFPRLNVLVVSCPTVTGIKFEAGSSPQLEKLVWAFAEMKTFSSIENLTRLKKLELIGHSLPDKVKEDIDKHRDGDRIHYTHYKPPGEPEVLSSKKRGKRG</sequence>
<keyword evidence="5" id="KW-0611">Plant defense</keyword>
<dbReference type="InterPro" id="IPR038005">
    <property type="entry name" value="RX-like_CC"/>
</dbReference>
<dbReference type="PANTHER" id="PTHR23155">
    <property type="entry name" value="DISEASE RESISTANCE PROTEIN RP"/>
    <property type="match status" value="1"/>
</dbReference>
<keyword evidence="3" id="KW-0677">Repeat</keyword>
<evidence type="ECO:0000256" key="6">
    <source>
        <dbReference type="ARBA" id="ARBA00023054"/>
    </source>
</evidence>
<dbReference type="Gene3D" id="1.20.5.4130">
    <property type="match status" value="1"/>
</dbReference>
<dbReference type="GO" id="GO:0006952">
    <property type="term" value="P:defense response"/>
    <property type="evidence" value="ECO:0007669"/>
    <property type="project" value="UniProtKB-KW"/>
</dbReference>
<dbReference type="InterPro" id="IPR055414">
    <property type="entry name" value="LRR_R13L4/SHOC2-like"/>
</dbReference>
<comment type="similarity">
    <text evidence="1">Belongs to the disease resistance NB-LRR family.</text>
</comment>
<dbReference type="SUPFAM" id="SSF52058">
    <property type="entry name" value="L domain-like"/>
    <property type="match status" value="2"/>
</dbReference>
<dbReference type="InterPro" id="IPR036388">
    <property type="entry name" value="WH-like_DNA-bd_sf"/>
</dbReference>
<feature type="compositionally biased region" description="Basic and acidic residues" evidence="8">
    <location>
        <begin position="572"/>
        <end position="582"/>
    </location>
</feature>
<dbReference type="InterPro" id="IPR032675">
    <property type="entry name" value="LRR_dom_sf"/>
</dbReference>
<evidence type="ECO:0000256" key="3">
    <source>
        <dbReference type="ARBA" id="ARBA00022737"/>
    </source>
</evidence>
<evidence type="ECO:0000256" key="1">
    <source>
        <dbReference type="ARBA" id="ARBA00008894"/>
    </source>
</evidence>
<keyword evidence="4" id="KW-0547">Nucleotide-binding</keyword>
<organism evidence="12">
    <name type="scientific">Zea mays</name>
    <name type="common">Maize</name>
    <dbReference type="NCBI Taxonomy" id="4577"/>
    <lineage>
        <taxon>Eukaryota</taxon>
        <taxon>Viridiplantae</taxon>
        <taxon>Streptophyta</taxon>
        <taxon>Embryophyta</taxon>
        <taxon>Tracheophyta</taxon>
        <taxon>Spermatophyta</taxon>
        <taxon>Magnoliopsida</taxon>
        <taxon>Liliopsida</taxon>
        <taxon>Poales</taxon>
        <taxon>Poaceae</taxon>
        <taxon>PACMAD clade</taxon>
        <taxon>Panicoideae</taxon>
        <taxon>Andropogonodae</taxon>
        <taxon>Andropogoneae</taxon>
        <taxon>Tripsacinae</taxon>
        <taxon>Zea</taxon>
    </lineage>
</organism>
<protein>
    <submittedName>
        <fullName evidence="12">Putative disease resistance protein</fullName>
    </submittedName>
</protein>
<dbReference type="InterPro" id="IPR058922">
    <property type="entry name" value="WHD_DRP"/>
</dbReference>
<dbReference type="Pfam" id="PF23559">
    <property type="entry name" value="WHD_DRP"/>
    <property type="match status" value="1"/>
</dbReference>
<feature type="region of interest" description="Disordered" evidence="8">
    <location>
        <begin position="459"/>
        <end position="483"/>
    </location>
</feature>
<dbReference type="InterPro" id="IPR044974">
    <property type="entry name" value="Disease_R_plants"/>
</dbReference>
<dbReference type="GO" id="GO:0000166">
    <property type="term" value="F:nucleotide binding"/>
    <property type="evidence" value="ECO:0007669"/>
    <property type="project" value="UniProtKB-KW"/>
</dbReference>
<dbReference type="CDD" id="cd14798">
    <property type="entry name" value="RX-CC_like"/>
    <property type="match status" value="1"/>
</dbReference>
<reference evidence="12" key="1">
    <citation type="journal article" date="2018" name="Nat. Genet.">
        <title>Extensive intraspecific gene order and gene structural variations between Mo17 and other maize genomes.</title>
        <authorList>
            <person name="Sun S."/>
            <person name="Zhou Y."/>
            <person name="Chen J."/>
            <person name="Shi J."/>
            <person name="Zhao H."/>
            <person name="Zhao H."/>
            <person name="Song W."/>
            <person name="Zhang M."/>
            <person name="Cui Y."/>
            <person name="Dong X."/>
            <person name="Liu H."/>
            <person name="Ma X."/>
            <person name="Jiao Y."/>
            <person name="Wang B."/>
            <person name="Wei X."/>
            <person name="Stein J.C."/>
            <person name="Glaubitz J.C."/>
            <person name="Lu F."/>
            <person name="Yu G."/>
            <person name="Liang C."/>
            <person name="Fengler K."/>
            <person name="Li B."/>
            <person name="Rafalski A."/>
            <person name="Schnable P.S."/>
            <person name="Ware D.H."/>
            <person name="Buckler E.S."/>
            <person name="Lai J."/>
        </authorList>
    </citation>
    <scope>NUCLEOTIDE SEQUENCE [LARGE SCALE GENOMIC DNA]</scope>
    <source>
        <tissue evidence="12">Seedling</tissue>
    </source>
</reference>
<evidence type="ECO:0000256" key="5">
    <source>
        <dbReference type="ARBA" id="ARBA00022821"/>
    </source>
</evidence>
<feature type="domain" description="Disease resistance R13L4/SHOC-2-like LRR" evidence="11">
    <location>
        <begin position="937"/>
        <end position="1279"/>
    </location>
</feature>
<feature type="domain" description="Disease resistance N-terminal" evidence="9">
    <location>
        <begin position="8"/>
        <end position="86"/>
    </location>
</feature>
<name>A0A3L6GD65_MAIZE</name>
<evidence type="ECO:0000313" key="12">
    <source>
        <dbReference type="EMBL" id="PWZ46477.1"/>
    </source>
</evidence>
<feature type="compositionally biased region" description="Basic and acidic residues" evidence="8">
    <location>
        <begin position="546"/>
        <end position="558"/>
    </location>
</feature>
<feature type="compositionally biased region" description="Low complexity" evidence="8">
    <location>
        <begin position="1331"/>
        <end position="1354"/>
    </location>
</feature>
<dbReference type="Pfam" id="PF18052">
    <property type="entry name" value="Rx_N"/>
    <property type="match status" value="1"/>
</dbReference>
<dbReference type="Gene3D" id="1.10.10.10">
    <property type="entry name" value="Winged helix-like DNA-binding domain superfamily/Winged helix DNA-binding domain"/>
    <property type="match status" value="1"/>
</dbReference>
<evidence type="ECO:0000259" key="11">
    <source>
        <dbReference type="Pfam" id="PF23598"/>
    </source>
</evidence>